<dbReference type="Proteomes" id="UP000622405">
    <property type="component" value="Unassembled WGS sequence"/>
</dbReference>
<keyword evidence="2" id="KW-1185">Reference proteome</keyword>
<dbReference type="SUPFAM" id="SSF88659">
    <property type="entry name" value="Sigma3 and sigma4 domains of RNA polymerase sigma factors"/>
    <property type="match status" value="1"/>
</dbReference>
<evidence type="ECO:0000313" key="1">
    <source>
        <dbReference type="EMBL" id="MBC3899420.1"/>
    </source>
</evidence>
<reference evidence="1 2" key="1">
    <citation type="journal article" date="2020" name="mSystems">
        <title>Defining Genomic and Predicted Metabolic Features of the Acetobacterium Genus.</title>
        <authorList>
            <person name="Ross D.E."/>
            <person name="Marshall C.W."/>
            <person name="Gulliver D."/>
            <person name="May H.D."/>
            <person name="Norman R.S."/>
        </authorList>
    </citation>
    <scope>NUCLEOTIDE SEQUENCE [LARGE SCALE GENOMIC DNA]</scope>
    <source>
        <strain evidence="1 2">DSM 4132</strain>
    </source>
</reference>
<dbReference type="InterPro" id="IPR013324">
    <property type="entry name" value="RNA_pol_sigma_r3/r4-like"/>
</dbReference>
<organism evidence="1 2">
    <name type="scientific">Acetobacterium malicum</name>
    <dbReference type="NCBI Taxonomy" id="52692"/>
    <lineage>
        <taxon>Bacteria</taxon>
        <taxon>Bacillati</taxon>
        <taxon>Bacillota</taxon>
        <taxon>Clostridia</taxon>
        <taxon>Eubacteriales</taxon>
        <taxon>Eubacteriaceae</taxon>
        <taxon>Acetobacterium</taxon>
    </lineage>
</organism>
<proteinExistence type="predicted"/>
<comment type="caution">
    <text evidence="1">The sequence shown here is derived from an EMBL/GenBank/DDBJ whole genome shotgun (WGS) entry which is preliminary data.</text>
</comment>
<gene>
    <name evidence="1" type="ORF">GH811_07305</name>
</gene>
<dbReference type="EMBL" id="WJBE01000005">
    <property type="protein sequence ID" value="MBC3899420.1"/>
    <property type="molecule type" value="Genomic_DNA"/>
</dbReference>
<dbReference type="RefSeq" id="WP_186893915.1">
    <property type="nucleotide sequence ID" value="NZ_WJBE01000005.1"/>
</dbReference>
<evidence type="ECO:0000313" key="2">
    <source>
        <dbReference type="Proteomes" id="UP000622405"/>
    </source>
</evidence>
<evidence type="ECO:0008006" key="3">
    <source>
        <dbReference type="Google" id="ProtNLM"/>
    </source>
</evidence>
<accession>A0ABR6YW54</accession>
<sequence>MSIKTIKANITRLQAQLWRNRQYLRHTQKQLALIARASPASGHRSRQQLRALKAAIARDSASLETLNQALIAAIDSQANPQIQEILTRRYLGDEPFAAIAAAMGYDLRWVYRLHARGLAAGAEPQDKREH</sequence>
<protein>
    <recommendedName>
        <fullName evidence="3">RNA polymerase sigma-70 region 4 domain-containing protein</fullName>
    </recommendedName>
</protein>
<name>A0ABR6YW54_9FIRM</name>